<dbReference type="Proteomes" id="UP000068447">
    <property type="component" value="Chromosome"/>
</dbReference>
<evidence type="ECO:0000313" key="1">
    <source>
        <dbReference type="EMBL" id="ALS99174.1"/>
    </source>
</evidence>
<protein>
    <recommendedName>
        <fullName evidence="3">Prepilin cleavage protein</fullName>
    </recommendedName>
</protein>
<dbReference type="RefSeq" id="WP_062481151.1">
    <property type="nucleotide sequence ID" value="NZ_CP013650.1"/>
</dbReference>
<keyword evidence="2" id="KW-1185">Reference proteome</keyword>
<accession>A0A0U2JJA6</accession>
<dbReference type="OrthoDB" id="5296662at2"/>
<evidence type="ECO:0008006" key="3">
    <source>
        <dbReference type="Google" id="ProtNLM"/>
    </source>
</evidence>
<proteinExistence type="predicted"/>
<sequence>MLTRIRQKGSSLIELMISMLLGLTSLSLLASVAGYGIGTNANLLGQSRLTEEMRAAIFLIGREVRRAGINGNAMSVVQNPTDNPAVFSSTITLGSYPGEPANSCILFSYDANFNGNLDLENPNERYGFRLKDGAVEVRQGGTGCTQGGWQDLTDSQVVEITALIFTLKQTVNGQVTSYQVDIEIVGELIGKPEFNRRYQETLMVRAYD</sequence>
<gene>
    <name evidence="1" type="ORF">AT746_13505</name>
</gene>
<evidence type="ECO:0000313" key="2">
    <source>
        <dbReference type="Proteomes" id="UP000068447"/>
    </source>
</evidence>
<organism evidence="1 2">
    <name type="scientific">Lacimicrobium alkaliphilum</name>
    <dbReference type="NCBI Taxonomy" id="1526571"/>
    <lineage>
        <taxon>Bacteria</taxon>
        <taxon>Pseudomonadati</taxon>
        <taxon>Pseudomonadota</taxon>
        <taxon>Gammaproteobacteria</taxon>
        <taxon>Alteromonadales</taxon>
        <taxon>Alteromonadaceae</taxon>
        <taxon>Lacimicrobium</taxon>
    </lineage>
</organism>
<reference evidence="1 2" key="1">
    <citation type="submission" date="2015-12" db="EMBL/GenBank/DDBJ databases">
        <title>Complete genome of Lacimicrobium alkaliphilum KCTC 32984.</title>
        <authorList>
            <person name="Kim S.-G."/>
            <person name="Lee Y.-J."/>
        </authorList>
    </citation>
    <scope>NUCLEOTIDE SEQUENCE [LARGE SCALE GENOMIC DNA]</scope>
    <source>
        <strain evidence="1 2">YelD216</strain>
    </source>
</reference>
<dbReference type="STRING" id="1526571.AT746_13505"/>
<dbReference type="KEGG" id="lal:AT746_13505"/>
<dbReference type="EMBL" id="CP013650">
    <property type="protein sequence ID" value="ALS99174.1"/>
    <property type="molecule type" value="Genomic_DNA"/>
</dbReference>
<dbReference type="PIRSF" id="PIRSF004525">
    <property type="entry name" value="Pilin_peptidase-dep_B_prd"/>
    <property type="match status" value="1"/>
</dbReference>
<name>A0A0U2JJA6_9ALTE</name>
<dbReference type="AlphaFoldDB" id="A0A0U2JJA6"/>
<dbReference type="InterPro" id="IPR016419">
    <property type="entry name" value="Prepilin_Pept-dep_B_prd"/>
</dbReference>